<dbReference type="InterPro" id="IPR036629">
    <property type="entry name" value="YjbJ_sf"/>
</dbReference>
<dbReference type="Gene3D" id="1.10.1470.10">
    <property type="entry name" value="YjbJ"/>
    <property type="match status" value="1"/>
</dbReference>
<gene>
    <name evidence="3" type="ORF">IAE60_06070</name>
</gene>
<dbReference type="InterPro" id="IPR026042">
    <property type="entry name" value="YjbJ"/>
</dbReference>
<dbReference type="Proteomes" id="UP000515838">
    <property type="component" value="Chromosome"/>
</dbReference>
<dbReference type="InterPro" id="IPR008462">
    <property type="entry name" value="CsbD"/>
</dbReference>
<feature type="domain" description="CsbD-like" evidence="2">
    <location>
        <begin position="4"/>
        <end position="55"/>
    </location>
</feature>
<name>A0A7G9TFU8_PSEMX</name>
<organism evidence="3 4">
    <name type="scientific">Pseudoxanthomonas mexicana</name>
    <dbReference type="NCBI Taxonomy" id="128785"/>
    <lineage>
        <taxon>Bacteria</taxon>
        <taxon>Pseudomonadati</taxon>
        <taxon>Pseudomonadota</taxon>
        <taxon>Gammaproteobacteria</taxon>
        <taxon>Lysobacterales</taxon>
        <taxon>Lysobacteraceae</taxon>
        <taxon>Pseudoxanthomonas</taxon>
    </lineage>
</organism>
<evidence type="ECO:0000313" key="4">
    <source>
        <dbReference type="Proteomes" id="UP000515838"/>
    </source>
</evidence>
<evidence type="ECO:0000313" key="3">
    <source>
        <dbReference type="EMBL" id="QNN78973.1"/>
    </source>
</evidence>
<dbReference type="PANTHER" id="PTHR34977:SF1">
    <property type="entry name" value="UPF0337 PROTEIN YJBJ"/>
    <property type="match status" value="1"/>
</dbReference>
<protein>
    <submittedName>
        <fullName evidence="3">CsbD family protein</fullName>
    </submittedName>
</protein>
<dbReference type="Pfam" id="PF05532">
    <property type="entry name" value="CsbD"/>
    <property type="match status" value="1"/>
</dbReference>
<dbReference type="SUPFAM" id="SSF69047">
    <property type="entry name" value="Hypothetical protein YjbJ"/>
    <property type="match status" value="1"/>
</dbReference>
<accession>A0A7G9TFU8</accession>
<proteinExistence type="inferred from homology"/>
<dbReference type="EMBL" id="CP060731">
    <property type="protein sequence ID" value="QNN78973.1"/>
    <property type="molecule type" value="Genomic_DNA"/>
</dbReference>
<dbReference type="RefSeq" id="WP_187574251.1">
    <property type="nucleotide sequence ID" value="NZ_CP060731.1"/>
</dbReference>
<comment type="similarity">
    <text evidence="1">Belongs to the UPF0337 (CsbD) family.</text>
</comment>
<reference evidence="3 4" key="1">
    <citation type="submission" date="2020-08" db="EMBL/GenBank/DDBJ databases">
        <title>Streptomycin Non-resistant strain, P. mexicana.</title>
        <authorList>
            <person name="Ganesh-Kumar S."/>
            <person name="Zhe T."/>
            <person name="Yu Z."/>
            <person name="Min Y."/>
        </authorList>
    </citation>
    <scope>NUCLEOTIDE SEQUENCE [LARGE SCALE GENOMIC DNA]</scope>
    <source>
        <strain evidence="3 4">GTZY2</strain>
    </source>
</reference>
<evidence type="ECO:0000259" key="2">
    <source>
        <dbReference type="Pfam" id="PF05532"/>
    </source>
</evidence>
<dbReference type="GeneID" id="81470526"/>
<dbReference type="PANTHER" id="PTHR34977">
    <property type="entry name" value="UPF0337 PROTEIN YJBJ"/>
    <property type="match status" value="1"/>
</dbReference>
<evidence type="ECO:0000256" key="1">
    <source>
        <dbReference type="ARBA" id="ARBA00009129"/>
    </source>
</evidence>
<dbReference type="AlphaFoldDB" id="A0A7G9TFU8"/>
<dbReference type="PIRSF" id="PIRSF039008">
    <property type="entry name" value="YjbJ"/>
    <property type="match status" value="1"/>
</dbReference>
<dbReference type="InterPro" id="IPR050423">
    <property type="entry name" value="UPF0337_stress_rsp"/>
</dbReference>
<sequence>MNQDVIAGNWKQLKGRIQAKWGDLTDDDFKVAQGNAEYLEGRLQERYGYDRDRAHTEVEDFQRTLRSDKSMNH</sequence>